<dbReference type="EMBL" id="LNQN01000001">
    <property type="protein sequence ID" value="KSU85743.1"/>
    <property type="molecule type" value="Genomic_DNA"/>
</dbReference>
<evidence type="ECO:0000313" key="2">
    <source>
        <dbReference type="Proteomes" id="UP000054099"/>
    </source>
</evidence>
<dbReference type="Proteomes" id="UP000054099">
    <property type="component" value="Unassembled WGS sequence"/>
</dbReference>
<protein>
    <submittedName>
        <fullName evidence="1">Uncharacterized protein</fullName>
    </submittedName>
</protein>
<organism evidence="1 2">
    <name type="scientific">Fictibacillus enclensis</name>
    <dbReference type="NCBI Taxonomy" id="1017270"/>
    <lineage>
        <taxon>Bacteria</taxon>
        <taxon>Bacillati</taxon>
        <taxon>Bacillota</taxon>
        <taxon>Bacilli</taxon>
        <taxon>Bacillales</taxon>
        <taxon>Fictibacillaceae</taxon>
        <taxon>Fictibacillus</taxon>
    </lineage>
</organism>
<dbReference type="AlphaFoldDB" id="A0A0V8JF67"/>
<reference evidence="1 2" key="1">
    <citation type="journal article" date="2014" name="Antonie Van Leeuwenhoek">
        <title>Fictibacillus enclensis sp. nov., isolated from marine sediment.</title>
        <authorList>
            <person name="Dastager S.G."/>
            <person name="Mawlankar R."/>
            <person name="Srinivasan K."/>
            <person name="Tang S.K."/>
            <person name="Lee J.C."/>
            <person name="Ramana V.V."/>
            <person name="Shouche Y.S."/>
        </authorList>
    </citation>
    <scope>NUCLEOTIDE SEQUENCE [LARGE SCALE GENOMIC DNA]</scope>
    <source>
        <strain evidence="1 2">NIO-1003</strain>
    </source>
</reference>
<accession>A0A0V8JF67</accession>
<evidence type="ECO:0000313" key="1">
    <source>
        <dbReference type="EMBL" id="KSU85743.1"/>
    </source>
</evidence>
<gene>
    <name evidence="1" type="ORF">AS030_09670</name>
</gene>
<proteinExistence type="predicted"/>
<sequence length="89" mass="10467">MAVTKEKRKRPVKVRQALEVLHNNTLFVLWSKSEATDDEMVFNFVFRGLMLKTSFQPWTLKLDITSTKKRKRLLKSSRLFFGSIFENTG</sequence>
<keyword evidence="2" id="KW-1185">Reference proteome</keyword>
<comment type="caution">
    <text evidence="1">The sequence shown here is derived from an EMBL/GenBank/DDBJ whole genome shotgun (WGS) entry which is preliminary data.</text>
</comment>
<name>A0A0V8JF67_9BACL</name>